<keyword evidence="4" id="KW-1185">Reference proteome</keyword>
<dbReference type="InterPro" id="IPR050400">
    <property type="entry name" value="Bact_Cytoskel_RodZ"/>
</dbReference>
<protein>
    <submittedName>
        <fullName evidence="3">DUF4115 domain-containing protein</fullName>
    </submittedName>
</protein>
<dbReference type="CDD" id="cd00093">
    <property type="entry name" value="HTH_XRE"/>
    <property type="match status" value="1"/>
</dbReference>
<dbReference type="PANTHER" id="PTHR34475">
    <property type="match status" value="1"/>
</dbReference>
<proteinExistence type="predicted"/>
<evidence type="ECO:0000256" key="1">
    <source>
        <dbReference type="SAM" id="Phobius"/>
    </source>
</evidence>
<evidence type="ECO:0000259" key="2">
    <source>
        <dbReference type="SMART" id="SM00530"/>
    </source>
</evidence>
<dbReference type="Pfam" id="PF13413">
    <property type="entry name" value="HTH_25"/>
    <property type="match status" value="1"/>
</dbReference>
<feature type="transmembrane region" description="Helical" evidence="1">
    <location>
        <begin position="114"/>
        <end position="131"/>
    </location>
</feature>
<dbReference type="Proteomes" id="UP001305421">
    <property type="component" value="Chromosome"/>
</dbReference>
<dbReference type="EMBL" id="CP115543">
    <property type="protein sequence ID" value="WNH50234.1"/>
    <property type="molecule type" value="Genomic_DNA"/>
</dbReference>
<dbReference type="Gene3D" id="1.10.260.40">
    <property type="entry name" value="lambda repressor-like DNA-binding domains"/>
    <property type="match status" value="1"/>
</dbReference>
<dbReference type="InterPro" id="IPR001387">
    <property type="entry name" value="Cro/C1-type_HTH"/>
</dbReference>
<dbReference type="InterPro" id="IPR010982">
    <property type="entry name" value="Lambda_DNA-bd_dom_sf"/>
</dbReference>
<accession>A0ABY9YIX1</accession>
<reference evidence="3 4" key="1">
    <citation type="submission" date="2022-12" db="EMBL/GenBank/DDBJ databases">
        <title>Two new species, Stenotrophomonas aracearum and Stenotrophomonas oahuensis, isolated from Anthurium (Araceae family) in Hawaii.</title>
        <authorList>
            <person name="Chunag S.C."/>
            <person name="Dobhal S."/>
            <person name="Alvarez A."/>
            <person name="Arif M."/>
        </authorList>
    </citation>
    <scope>NUCLEOTIDE SEQUENCE [LARGE SCALE GENOMIC DNA]</scope>
    <source>
        <strain evidence="3 4">A5588</strain>
    </source>
</reference>
<evidence type="ECO:0000313" key="4">
    <source>
        <dbReference type="Proteomes" id="UP001305421"/>
    </source>
</evidence>
<feature type="domain" description="HTH cro/C1-type" evidence="2">
    <location>
        <begin position="19"/>
        <end position="80"/>
    </location>
</feature>
<dbReference type="RefSeq" id="WP_311184398.1">
    <property type="nucleotide sequence ID" value="NZ_CP115543.1"/>
</dbReference>
<evidence type="ECO:0000313" key="3">
    <source>
        <dbReference type="EMBL" id="WNH50234.1"/>
    </source>
</evidence>
<organism evidence="3 4">
    <name type="scientific">Stenotrophomonas aracearum</name>
    <dbReference type="NCBI Taxonomy" id="3003272"/>
    <lineage>
        <taxon>Bacteria</taxon>
        <taxon>Pseudomonadati</taxon>
        <taxon>Pseudomonadota</taxon>
        <taxon>Gammaproteobacteria</taxon>
        <taxon>Lysobacterales</taxon>
        <taxon>Lysobacteraceae</taxon>
        <taxon>Stenotrophomonas</taxon>
    </lineage>
</organism>
<dbReference type="SUPFAM" id="SSF47413">
    <property type="entry name" value="lambda repressor-like DNA-binding domains"/>
    <property type="match status" value="1"/>
</dbReference>
<name>A0ABY9YIX1_9GAMM</name>
<dbReference type="Pfam" id="PF13464">
    <property type="entry name" value="RodZ_C"/>
    <property type="match status" value="1"/>
</dbReference>
<gene>
    <name evidence="3" type="ORF">PDM28_08080</name>
</gene>
<keyword evidence="1" id="KW-0812">Transmembrane</keyword>
<dbReference type="InterPro" id="IPR025194">
    <property type="entry name" value="RodZ-like_C"/>
</dbReference>
<dbReference type="PANTHER" id="PTHR34475:SF1">
    <property type="entry name" value="CYTOSKELETON PROTEIN RODZ"/>
    <property type="match status" value="1"/>
</dbReference>
<keyword evidence="1" id="KW-0472">Membrane</keyword>
<dbReference type="SMART" id="SM00530">
    <property type="entry name" value="HTH_XRE"/>
    <property type="match status" value="1"/>
</dbReference>
<keyword evidence="1" id="KW-1133">Transmembrane helix</keyword>
<sequence length="288" mass="29623">MIDDQTVNALDTAAGCGARLRQAREAAGMTLEDVGPKLRMPVQVVKSLEAEQWDRLGAPVFVRGQLKSYARLLNVDLGDVLDQARIGPVVPPQLVSHTHTPRARRIAENLGRRALYVGITAVLAVPVWFATRGHFDSASTAPATASLDVIPAAVPVAGSSPPAAPAASAATPAAAPAAPSAPYLASLTPVPRPATAAPAPAGALTLQFKGDSWVDIAGPDGATVEKALIKSGETRTFSPGQVARMVLGNASAVEVQQAGTIVDLSPYQRANVARFTVSSDGSVAPVSH</sequence>